<protein>
    <recommendedName>
        <fullName evidence="3">Zn(2)-C6 fungal-type domain-containing protein</fullName>
    </recommendedName>
</protein>
<dbReference type="Proteomes" id="UP000073492">
    <property type="component" value="Unassembled WGS sequence"/>
</dbReference>
<dbReference type="AlphaFoldDB" id="A0A139ILG3"/>
<gene>
    <name evidence="4" type="ORF">AC579_9960</name>
</gene>
<reference evidence="4 5" key="1">
    <citation type="submission" date="2015-07" db="EMBL/GenBank/DDBJ databases">
        <title>Comparative genomics of the Sigatoka disease complex on banana suggests a link between parallel evolutionary changes in Pseudocercospora fijiensis and Pseudocercospora eumusae and increased virulence on the banana host.</title>
        <authorList>
            <person name="Chang T.-C."/>
            <person name="Salvucci A."/>
            <person name="Crous P.W."/>
            <person name="Stergiopoulos I."/>
        </authorList>
    </citation>
    <scope>NUCLEOTIDE SEQUENCE [LARGE SCALE GENOMIC DNA]</scope>
    <source>
        <strain evidence="4 5">CBS 116634</strain>
    </source>
</reference>
<keyword evidence="5" id="KW-1185">Reference proteome</keyword>
<dbReference type="GO" id="GO:0000981">
    <property type="term" value="F:DNA-binding transcription factor activity, RNA polymerase II-specific"/>
    <property type="evidence" value="ECO:0007669"/>
    <property type="project" value="InterPro"/>
</dbReference>
<evidence type="ECO:0000256" key="1">
    <source>
        <dbReference type="ARBA" id="ARBA00023242"/>
    </source>
</evidence>
<evidence type="ECO:0000259" key="3">
    <source>
        <dbReference type="PROSITE" id="PS50048"/>
    </source>
</evidence>
<dbReference type="EMBL" id="LFZO01000055">
    <property type="protein sequence ID" value="KXT15591.1"/>
    <property type="molecule type" value="Genomic_DNA"/>
</dbReference>
<name>A0A139ILG3_9PEZI</name>
<feature type="compositionally biased region" description="Polar residues" evidence="2">
    <location>
        <begin position="30"/>
        <end position="56"/>
    </location>
</feature>
<feature type="compositionally biased region" description="Polar residues" evidence="2">
    <location>
        <begin position="302"/>
        <end position="313"/>
    </location>
</feature>
<evidence type="ECO:0000313" key="5">
    <source>
        <dbReference type="Proteomes" id="UP000073492"/>
    </source>
</evidence>
<comment type="caution">
    <text evidence="4">The sequence shown here is derived from an EMBL/GenBank/DDBJ whole genome shotgun (WGS) entry which is preliminary data.</text>
</comment>
<evidence type="ECO:0000256" key="2">
    <source>
        <dbReference type="SAM" id="MobiDB-lite"/>
    </source>
</evidence>
<dbReference type="InterPro" id="IPR001138">
    <property type="entry name" value="Zn2Cys6_DnaBD"/>
</dbReference>
<feature type="compositionally biased region" description="Low complexity" evidence="2">
    <location>
        <begin position="538"/>
        <end position="548"/>
    </location>
</feature>
<feature type="region of interest" description="Disordered" evidence="2">
    <location>
        <begin position="411"/>
        <end position="559"/>
    </location>
</feature>
<feature type="compositionally biased region" description="Basic residues" evidence="2">
    <location>
        <begin position="504"/>
        <end position="513"/>
    </location>
</feature>
<dbReference type="Gene3D" id="4.10.240.10">
    <property type="entry name" value="Zn(2)-C6 fungal-type DNA-binding domain"/>
    <property type="match status" value="1"/>
</dbReference>
<feature type="region of interest" description="Disordered" evidence="2">
    <location>
        <begin position="635"/>
        <end position="677"/>
    </location>
</feature>
<organism evidence="4 5">
    <name type="scientific">Pseudocercospora musae</name>
    <dbReference type="NCBI Taxonomy" id="113226"/>
    <lineage>
        <taxon>Eukaryota</taxon>
        <taxon>Fungi</taxon>
        <taxon>Dikarya</taxon>
        <taxon>Ascomycota</taxon>
        <taxon>Pezizomycotina</taxon>
        <taxon>Dothideomycetes</taxon>
        <taxon>Dothideomycetidae</taxon>
        <taxon>Mycosphaerellales</taxon>
        <taxon>Mycosphaerellaceae</taxon>
        <taxon>Pseudocercospora</taxon>
    </lineage>
</organism>
<feature type="region of interest" description="Disordered" evidence="2">
    <location>
        <begin position="162"/>
        <end position="265"/>
    </location>
</feature>
<sequence>MVGSDMDVSIMVSNAGQDSAGASDMRKQNHQYPTRQGLSGSDAQHNTKMYSGNTNRMGRGSDGAAARSTYTRGSPAKKDQRHVVFQLIDPKDPRIQARLPMRVMISPHDTTESIITTVKNFYGLYEYGVSFENRDGISIIAAFDNFESDMTVYVRTVAQPPAPISEPARDSASPKKATLGAPFEMRPPNLGVNHSPSRSAARSTGIRSVSPQSELGRRSASAAPGGKPRVQRTKSKDQSMLGDGDGYSSADNDNGSVTSSRRSKAEEIKAEITVDNIVEGGRRKRAFESSELPLFVPPQVPMSASISSISPQRRSGPMASPYALSNQQTFSYQQPLPSPQSYGNNGFMQPPFPSNPYQSGHAQSRQLRGSRASYSSNRNSGGGVLPTPDPTIGSVISDEDVALQLMRLGDPTAFSHGRTSTSTADDAFSGKAELASSDEEEESDEDDGGLPSVSHLHKDDVGPARKKQRTMNELPSEGTSGEEYEDHHDGNFGSDDMDVDGQRKQIKPKHKNRTGIPPAGLSKSGKPRALSVTKPKKSSMTSSKVPMSPASLPSQSRKASIASTINFQHQLGADEEDLSSKPRCQRCRKSKKGCDRQRPCGRCKDAGIGIEGCVSEDEGNGRKGRYGRHMGVTIKKAEEALEDDDDSPTPPLQQGNTANNGYFIAPALPDKDKKRKR</sequence>
<dbReference type="OrthoDB" id="4150467at2759"/>
<proteinExistence type="predicted"/>
<feature type="region of interest" description="Disordered" evidence="2">
    <location>
        <begin position="572"/>
        <end position="598"/>
    </location>
</feature>
<feature type="compositionally biased region" description="Polar residues" evidence="2">
    <location>
        <begin position="323"/>
        <end position="347"/>
    </location>
</feature>
<feature type="compositionally biased region" description="Polar residues" evidence="2">
    <location>
        <begin position="355"/>
        <end position="379"/>
    </location>
</feature>
<evidence type="ECO:0000313" key="4">
    <source>
        <dbReference type="EMBL" id="KXT15591.1"/>
    </source>
</evidence>
<dbReference type="CDD" id="cd00067">
    <property type="entry name" value="GAL4"/>
    <property type="match status" value="1"/>
</dbReference>
<keyword evidence="1" id="KW-0539">Nucleus</keyword>
<feature type="domain" description="Zn(2)-C6 fungal-type" evidence="3">
    <location>
        <begin position="583"/>
        <end position="615"/>
    </location>
</feature>
<dbReference type="InterPro" id="IPR036864">
    <property type="entry name" value="Zn2-C6_fun-type_DNA-bd_sf"/>
</dbReference>
<dbReference type="PROSITE" id="PS50048">
    <property type="entry name" value="ZN2_CY6_FUNGAL_2"/>
    <property type="match status" value="1"/>
</dbReference>
<feature type="compositionally biased region" description="Acidic residues" evidence="2">
    <location>
        <begin position="436"/>
        <end position="448"/>
    </location>
</feature>
<feature type="region of interest" description="Disordered" evidence="2">
    <location>
        <begin position="297"/>
        <end position="393"/>
    </location>
</feature>
<dbReference type="GO" id="GO:0008270">
    <property type="term" value="F:zinc ion binding"/>
    <property type="evidence" value="ECO:0007669"/>
    <property type="project" value="InterPro"/>
</dbReference>
<feature type="compositionally biased region" description="Polar residues" evidence="2">
    <location>
        <begin position="249"/>
        <end position="260"/>
    </location>
</feature>
<dbReference type="SMART" id="SM00066">
    <property type="entry name" value="GAL4"/>
    <property type="match status" value="1"/>
</dbReference>
<accession>A0A139ILG3</accession>
<feature type="region of interest" description="Disordered" evidence="2">
    <location>
        <begin position="15"/>
        <end position="78"/>
    </location>
</feature>
<feature type="compositionally biased region" description="Polar residues" evidence="2">
    <location>
        <begin position="192"/>
        <end position="213"/>
    </location>
</feature>